<dbReference type="InterPro" id="IPR000531">
    <property type="entry name" value="Beta-barrel_TonB"/>
</dbReference>
<feature type="chain" id="PRO_5042862915" evidence="12">
    <location>
        <begin position="21"/>
        <end position="1058"/>
    </location>
</feature>
<dbReference type="Gene3D" id="2.60.40.1120">
    <property type="entry name" value="Carboxypeptidase-like, regulatory domain"/>
    <property type="match status" value="1"/>
</dbReference>
<evidence type="ECO:0000256" key="11">
    <source>
        <dbReference type="RuleBase" id="RU003357"/>
    </source>
</evidence>
<keyword evidence="8" id="KW-0675">Receptor</keyword>
<keyword evidence="3 10" id="KW-1134">Transmembrane beta strand</keyword>
<dbReference type="Proteomes" id="UP001319080">
    <property type="component" value="Unassembled WGS sequence"/>
</dbReference>
<evidence type="ECO:0000256" key="4">
    <source>
        <dbReference type="ARBA" id="ARBA00022692"/>
    </source>
</evidence>
<evidence type="ECO:0000256" key="3">
    <source>
        <dbReference type="ARBA" id="ARBA00022452"/>
    </source>
</evidence>
<dbReference type="GO" id="GO:0044718">
    <property type="term" value="P:siderophore transmembrane transport"/>
    <property type="evidence" value="ECO:0007669"/>
    <property type="project" value="TreeGrafter"/>
</dbReference>
<comment type="subcellular location">
    <subcellularLocation>
        <location evidence="1 10">Cell outer membrane</location>
        <topology evidence="1 10">Multi-pass membrane protein</topology>
    </subcellularLocation>
</comment>
<evidence type="ECO:0000256" key="1">
    <source>
        <dbReference type="ARBA" id="ARBA00004571"/>
    </source>
</evidence>
<dbReference type="Pfam" id="PF13715">
    <property type="entry name" value="CarbopepD_reg_2"/>
    <property type="match status" value="1"/>
</dbReference>
<evidence type="ECO:0000256" key="9">
    <source>
        <dbReference type="ARBA" id="ARBA00023237"/>
    </source>
</evidence>
<gene>
    <name evidence="15" type="ORF">KK062_22705</name>
</gene>
<dbReference type="EMBL" id="JAHESE010000029">
    <property type="protein sequence ID" value="MBT1711071.1"/>
    <property type="molecule type" value="Genomic_DNA"/>
</dbReference>
<dbReference type="InterPro" id="IPR023996">
    <property type="entry name" value="TonB-dep_OMP_SusC/RagA"/>
</dbReference>
<dbReference type="GO" id="GO:0015344">
    <property type="term" value="F:siderophore uptake transmembrane transporter activity"/>
    <property type="evidence" value="ECO:0007669"/>
    <property type="project" value="TreeGrafter"/>
</dbReference>
<reference evidence="15 16" key="1">
    <citation type="submission" date="2021-05" db="EMBL/GenBank/DDBJ databases">
        <title>A Polyphasic approach of four new species of the genus Ohtaekwangia: Ohtaekwangia histidinii sp. nov., Ohtaekwangia cretensis sp. nov., Ohtaekwangia indiensis sp. nov., Ohtaekwangia reichenbachii sp. nov. from diverse environment.</title>
        <authorList>
            <person name="Octaviana S."/>
        </authorList>
    </citation>
    <scope>NUCLEOTIDE SEQUENCE [LARGE SCALE GENOMIC DNA]</scope>
    <source>
        <strain evidence="15 16">PWU5</strain>
    </source>
</reference>
<sequence length="1058" mass="115896">MRKFLQIGFLCLLHISVAWAQERTVTGKVTGAEDGSTLPGVNVLLKGTTNGTTTDVNGVYTLTIPATGGTLTFSFIGLVTQEIEVGQRSVIDVPMQQDMTQLSEVVVTALGVERSQAALGYSASTVSSKEVSQGRSFSPINALQGKVAGVIVNSSSGQPGAATFVTIRGVNSIGGNNNPLYVVDGVPINNGFNNFTSDNNNANRQQDFGNRANDINPDDIESVTVLKSASATALYGSRAANGVIVITTKKGKTGDRLRVSLSSSATFSTPLRLPEVQQEFGQGWNGINDYTQNGSWGPKFDGRTRIWGNVVDNSQLIKPYVALEDNVRDFYDVGTAFMNTISVSGGTDKLTYYFSYGNTAEDGIIPTNADSYKRNTFSFRGSYTGKKLSVSSSINYFLKNAKAVTVGQGANGATMFQEMIQIPNDLSVVDMKDYNNKFYNLDNFYTPYNQNPWFVLKENGNDFIENRIQGNLNFDYQLTDWLSAKWRIGTDVANSQVKDWIAIANFNDAGYNASQVDVPGTVFNRSRYSREVNSDLIISFNKKISSDVNFDGFIGHNVNQRSLDEYDAYASNLSVPRFYSLANSANPPTVNTFESLRRLIGVYAQASFSYKDYLYFSASARNDWSSTLPKGNNSYFYGGANASLVFSDMFPSISGPLSFGKVRVAVGQTGRDADPYGVYNVFVPGNVQLSFGELDFPVKGINAFEVANQLGNPNLKPEITTEVEVGTELKFFQNRLGIDLTLYNKNTKDQILPVQLANSTGYTTFFNNLGKVQNKGLELLVTVTPIEVGDFSWTLSSNWTFNRSKVIALADGLDEFLINSIYGIDFVAAKGRPVGAYKAVDYARDPDGRIIVNAQGIPTASAEKEFIGNMQPDFITGLSNQFTYKGLSLAFTFDYRRGGDMYSYTKRLMEFVGNSTNTLYNDRKPFIVPNSVKQVGSDDAPVYVENDIPVSVNNFSEYMNSSTNLYQERGHVLDRTFVKLREVVLSYNLPSSLLQSTPISSLNVSLVGRNLFLWTPSSNNIVDPEITGYNGSQVSAFSGEFAVGPTVRSYGISLKAGF</sequence>
<evidence type="ECO:0000259" key="13">
    <source>
        <dbReference type="Pfam" id="PF00593"/>
    </source>
</evidence>
<feature type="signal peptide" evidence="12">
    <location>
        <begin position="1"/>
        <end position="20"/>
    </location>
</feature>
<evidence type="ECO:0000256" key="6">
    <source>
        <dbReference type="ARBA" id="ARBA00023077"/>
    </source>
</evidence>
<keyword evidence="16" id="KW-1185">Reference proteome</keyword>
<keyword evidence="9 10" id="KW-0998">Cell outer membrane</keyword>
<dbReference type="SUPFAM" id="SSF56935">
    <property type="entry name" value="Porins"/>
    <property type="match status" value="1"/>
</dbReference>
<keyword evidence="6 11" id="KW-0798">TonB box</keyword>
<evidence type="ECO:0000259" key="14">
    <source>
        <dbReference type="Pfam" id="PF07715"/>
    </source>
</evidence>
<dbReference type="InterPro" id="IPR012910">
    <property type="entry name" value="Plug_dom"/>
</dbReference>
<dbReference type="SUPFAM" id="SSF49464">
    <property type="entry name" value="Carboxypeptidase regulatory domain-like"/>
    <property type="match status" value="1"/>
</dbReference>
<dbReference type="AlphaFoldDB" id="A0AAP2GRU3"/>
<dbReference type="InterPro" id="IPR037066">
    <property type="entry name" value="Plug_dom_sf"/>
</dbReference>
<dbReference type="Pfam" id="PF07715">
    <property type="entry name" value="Plug"/>
    <property type="match status" value="1"/>
</dbReference>
<feature type="domain" description="TonB-dependent receptor plug" evidence="14">
    <location>
        <begin position="120"/>
        <end position="243"/>
    </location>
</feature>
<evidence type="ECO:0000256" key="2">
    <source>
        <dbReference type="ARBA" id="ARBA00022448"/>
    </source>
</evidence>
<keyword evidence="7 10" id="KW-0472">Membrane</keyword>
<dbReference type="Gene3D" id="2.40.170.20">
    <property type="entry name" value="TonB-dependent receptor, beta-barrel domain"/>
    <property type="match status" value="1"/>
</dbReference>
<evidence type="ECO:0000313" key="15">
    <source>
        <dbReference type="EMBL" id="MBT1711071.1"/>
    </source>
</evidence>
<protein>
    <submittedName>
        <fullName evidence="15">SusC/RagA family TonB-linked outer membrane protein</fullName>
    </submittedName>
</protein>
<evidence type="ECO:0000256" key="5">
    <source>
        <dbReference type="ARBA" id="ARBA00022729"/>
    </source>
</evidence>
<dbReference type="RefSeq" id="WP_254086647.1">
    <property type="nucleotide sequence ID" value="NZ_JAHESE010000029.1"/>
</dbReference>
<dbReference type="PANTHER" id="PTHR30069:SF29">
    <property type="entry name" value="HEMOGLOBIN AND HEMOGLOBIN-HAPTOGLOBIN-BINDING PROTEIN 1-RELATED"/>
    <property type="match status" value="1"/>
</dbReference>
<feature type="domain" description="TonB-dependent receptor-like beta-barrel" evidence="13">
    <location>
        <begin position="434"/>
        <end position="805"/>
    </location>
</feature>
<name>A0AAP2GRU3_9BACT</name>
<keyword evidence="5 12" id="KW-0732">Signal</keyword>
<comment type="caution">
    <text evidence="15">The sequence shown here is derived from an EMBL/GenBank/DDBJ whole genome shotgun (WGS) entry which is preliminary data.</text>
</comment>
<accession>A0AAP2GRU3</accession>
<dbReference type="PANTHER" id="PTHR30069">
    <property type="entry name" value="TONB-DEPENDENT OUTER MEMBRANE RECEPTOR"/>
    <property type="match status" value="1"/>
</dbReference>
<dbReference type="NCBIfam" id="TIGR04056">
    <property type="entry name" value="OMP_RagA_SusC"/>
    <property type="match status" value="1"/>
</dbReference>
<dbReference type="InterPro" id="IPR036942">
    <property type="entry name" value="Beta-barrel_TonB_sf"/>
</dbReference>
<dbReference type="InterPro" id="IPR023997">
    <property type="entry name" value="TonB-dep_OMP_SusC/RagA_CS"/>
</dbReference>
<evidence type="ECO:0000256" key="8">
    <source>
        <dbReference type="ARBA" id="ARBA00023170"/>
    </source>
</evidence>
<keyword evidence="4 10" id="KW-0812">Transmembrane</keyword>
<dbReference type="InterPro" id="IPR008969">
    <property type="entry name" value="CarboxyPept-like_regulatory"/>
</dbReference>
<dbReference type="GO" id="GO:0009279">
    <property type="term" value="C:cell outer membrane"/>
    <property type="evidence" value="ECO:0007669"/>
    <property type="project" value="UniProtKB-SubCell"/>
</dbReference>
<dbReference type="PROSITE" id="PS52016">
    <property type="entry name" value="TONB_DEPENDENT_REC_3"/>
    <property type="match status" value="1"/>
</dbReference>
<proteinExistence type="inferred from homology"/>
<evidence type="ECO:0000256" key="7">
    <source>
        <dbReference type="ARBA" id="ARBA00023136"/>
    </source>
</evidence>
<evidence type="ECO:0000256" key="10">
    <source>
        <dbReference type="PROSITE-ProRule" id="PRU01360"/>
    </source>
</evidence>
<evidence type="ECO:0000256" key="12">
    <source>
        <dbReference type="SAM" id="SignalP"/>
    </source>
</evidence>
<dbReference type="Pfam" id="PF00593">
    <property type="entry name" value="TonB_dep_Rec_b-barrel"/>
    <property type="match status" value="1"/>
</dbReference>
<keyword evidence="2 10" id="KW-0813">Transport</keyword>
<dbReference type="InterPro" id="IPR039426">
    <property type="entry name" value="TonB-dep_rcpt-like"/>
</dbReference>
<dbReference type="Gene3D" id="2.170.130.10">
    <property type="entry name" value="TonB-dependent receptor, plug domain"/>
    <property type="match status" value="1"/>
</dbReference>
<dbReference type="NCBIfam" id="TIGR04057">
    <property type="entry name" value="SusC_RagA_signa"/>
    <property type="match status" value="1"/>
</dbReference>
<evidence type="ECO:0000313" key="16">
    <source>
        <dbReference type="Proteomes" id="UP001319080"/>
    </source>
</evidence>
<comment type="similarity">
    <text evidence="10 11">Belongs to the TonB-dependent receptor family.</text>
</comment>
<organism evidence="15 16">
    <name type="scientific">Dawidia cretensis</name>
    <dbReference type="NCBI Taxonomy" id="2782350"/>
    <lineage>
        <taxon>Bacteria</taxon>
        <taxon>Pseudomonadati</taxon>
        <taxon>Bacteroidota</taxon>
        <taxon>Cytophagia</taxon>
        <taxon>Cytophagales</taxon>
        <taxon>Chryseotaleaceae</taxon>
        <taxon>Dawidia</taxon>
    </lineage>
</organism>